<name>A0AAV7PBA1_PLEWA</name>
<comment type="caution">
    <text evidence="1">The sequence shown here is derived from an EMBL/GenBank/DDBJ whole genome shotgun (WGS) entry which is preliminary data.</text>
</comment>
<dbReference type="EMBL" id="JANPWB010000011">
    <property type="protein sequence ID" value="KAJ1124419.1"/>
    <property type="molecule type" value="Genomic_DNA"/>
</dbReference>
<proteinExistence type="predicted"/>
<reference evidence="1" key="1">
    <citation type="journal article" date="2022" name="bioRxiv">
        <title>Sequencing and chromosome-scale assembly of the giantPleurodeles waltlgenome.</title>
        <authorList>
            <person name="Brown T."/>
            <person name="Elewa A."/>
            <person name="Iarovenko S."/>
            <person name="Subramanian E."/>
            <person name="Araus A.J."/>
            <person name="Petzold A."/>
            <person name="Susuki M."/>
            <person name="Suzuki K.-i.T."/>
            <person name="Hayashi T."/>
            <person name="Toyoda A."/>
            <person name="Oliveira C."/>
            <person name="Osipova E."/>
            <person name="Leigh N.D."/>
            <person name="Simon A."/>
            <person name="Yun M.H."/>
        </authorList>
    </citation>
    <scope>NUCLEOTIDE SEQUENCE</scope>
    <source>
        <strain evidence="1">20211129_DDA</strain>
        <tissue evidence="1">Liver</tissue>
    </source>
</reference>
<evidence type="ECO:0000313" key="1">
    <source>
        <dbReference type="EMBL" id="KAJ1124419.1"/>
    </source>
</evidence>
<dbReference type="AlphaFoldDB" id="A0AAV7PBA1"/>
<evidence type="ECO:0000313" key="2">
    <source>
        <dbReference type="Proteomes" id="UP001066276"/>
    </source>
</evidence>
<protein>
    <submittedName>
        <fullName evidence="1">Uncharacterized protein</fullName>
    </submittedName>
</protein>
<sequence>MGDVSKLPRDRLLMPADSTDLPSLSMELLSRYTLGTAWRKKNVQSKLKIGWAVLTLECVISRHQAPTSGAQWRLSERSA</sequence>
<gene>
    <name evidence="1" type="ORF">NDU88_002880</name>
</gene>
<keyword evidence="2" id="KW-1185">Reference proteome</keyword>
<organism evidence="1 2">
    <name type="scientific">Pleurodeles waltl</name>
    <name type="common">Iberian ribbed newt</name>
    <dbReference type="NCBI Taxonomy" id="8319"/>
    <lineage>
        <taxon>Eukaryota</taxon>
        <taxon>Metazoa</taxon>
        <taxon>Chordata</taxon>
        <taxon>Craniata</taxon>
        <taxon>Vertebrata</taxon>
        <taxon>Euteleostomi</taxon>
        <taxon>Amphibia</taxon>
        <taxon>Batrachia</taxon>
        <taxon>Caudata</taxon>
        <taxon>Salamandroidea</taxon>
        <taxon>Salamandridae</taxon>
        <taxon>Pleurodelinae</taxon>
        <taxon>Pleurodeles</taxon>
    </lineage>
</organism>
<dbReference type="Proteomes" id="UP001066276">
    <property type="component" value="Chromosome 7"/>
</dbReference>
<accession>A0AAV7PBA1</accession>